<comment type="caution">
    <text evidence="2">The sequence shown here is derived from an EMBL/GenBank/DDBJ whole genome shotgun (WGS) entry which is preliminary data.</text>
</comment>
<proteinExistence type="predicted"/>
<accession>A0ABY1WE29</accession>
<dbReference type="RefSeq" id="WP_130528235.1">
    <property type="nucleotide sequence ID" value="NZ_SHMD01000001.1"/>
</dbReference>
<sequence>MEFLRDPLWQFIGAVLALAGIVAAILIFIMQREVRELSAGFLVKKHLISVSDSVSDRISIRLDGRDIENLKIYSYGFKNSGNVEIRPNDFEKSVSLTIGDGAEIVEFSVAKVNPPALDPIVSGDKSKILIDPLLLNPGDYFVVDVLATGASSTLNVDCRVAGISSLQKINSGVRYTSDRTTNLIYNLIVSCVVGAAMYFVAKFSGDPPRIALISVGGVAGMLVLMNVVHYAVGRIRNTSNRYIDVI</sequence>
<feature type="transmembrane region" description="Helical" evidence="1">
    <location>
        <begin position="12"/>
        <end position="30"/>
    </location>
</feature>
<keyword evidence="3" id="KW-1185">Reference proteome</keyword>
<evidence type="ECO:0000256" key="1">
    <source>
        <dbReference type="SAM" id="Phobius"/>
    </source>
</evidence>
<evidence type="ECO:0000313" key="3">
    <source>
        <dbReference type="Proteomes" id="UP000293089"/>
    </source>
</evidence>
<gene>
    <name evidence="2" type="ORF">EA658_12535</name>
</gene>
<organism evidence="2 3">
    <name type="scientific">Pseudoxanthomonas winnipegensis</name>
    <dbReference type="NCBI Taxonomy" id="2480810"/>
    <lineage>
        <taxon>Bacteria</taxon>
        <taxon>Pseudomonadati</taxon>
        <taxon>Pseudomonadota</taxon>
        <taxon>Gammaproteobacteria</taxon>
        <taxon>Lysobacterales</taxon>
        <taxon>Lysobacteraceae</taxon>
        <taxon>Pseudoxanthomonas</taxon>
    </lineage>
</organism>
<evidence type="ECO:0000313" key="2">
    <source>
        <dbReference type="EMBL" id="TAA19657.1"/>
    </source>
</evidence>
<keyword evidence="1" id="KW-0472">Membrane</keyword>
<feature type="transmembrane region" description="Helical" evidence="1">
    <location>
        <begin position="183"/>
        <end position="204"/>
    </location>
</feature>
<dbReference type="Proteomes" id="UP000293089">
    <property type="component" value="Unassembled WGS sequence"/>
</dbReference>
<protein>
    <submittedName>
        <fullName evidence="2">Uncharacterized protein</fullName>
    </submittedName>
</protein>
<keyword evidence="1" id="KW-1133">Transmembrane helix</keyword>
<reference evidence="2 3" key="1">
    <citation type="submission" date="2019-02" db="EMBL/GenBank/DDBJ databases">
        <title>WGS of Pseudoxanthomonas species novum from clinical isolates.</title>
        <authorList>
            <person name="Bernier A.-M."/>
            <person name="Bernard K."/>
            <person name="Vachon A."/>
        </authorList>
    </citation>
    <scope>NUCLEOTIDE SEQUENCE [LARGE SCALE GENOMIC DNA]</scope>
    <source>
        <strain evidence="3">NML 170316</strain>
    </source>
</reference>
<name>A0ABY1WE29_9GAMM</name>
<feature type="transmembrane region" description="Helical" evidence="1">
    <location>
        <begin position="210"/>
        <end position="232"/>
    </location>
</feature>
<keyword evidence="1" id="KW-0812">Transmembrane</keyword>
<dbReference type="EMBL" id="SHME01000003">
    <property type="protein sequence ID" value="TAA19657.1"/>
    <property type="molecule type" value="Genomic_DNA"/>
</dbReference>